<dbReference type="InterPro" id="IPR000618">
    <property type="entry name" value="Insect_cuticle"/>
</dbReference>
<dbReference type="EMBL" id="CAJPIZ010009972">
    <property type="protein sequence ID" value="CAG2112214.1"/>
    <property type="molecule type" value="Genomic_DNA"/>
</dbReference>
<dbReference type="Proteomes" id="UP000759131">
    <property type="component" value="Unassembled WGS sequence"/>
</dbReference>
<dbReference type="Pfam" id="PF00379">
    <property type="entry name" value="Chitin_bind_4"/>
    <property type="match status" value="1"/>
</dbReference>
<name>A0A7R9L0T4_9ACAR</name>
<dbReference type="GO" id="GO:0062129">
    <property type="term" value="C:chitin-based extracellular matrix"/>
    <property type="evidence" value="ECO:0007669"/>
    <property type="project" value="TreeGrafter"/>
</dbReference>
<proteinExistence type="predicted"/>
<keyword evidence="2" id="KW-0732">Signal</keyword>
<keyword evidence="1" id="KW-0193">Cuticle</keyword>
<dbReference type="OrthoDB" id="6436078at2759"/>
<dbReference type="PROSITE" id="PS51155">
    <property type="entry name" value="CHIT_BIND_RR_2"/>
    <property type="match status" value="1"/>
</dbReference>
<dbReference type="EMBL" id="OC864547">
    <property type="protein sequence ID" value="CAD7631784.1"/>
    <property type="molecule type" value="Genomic_DNA"/>
</dbReference>
<evidence type="ECO:0000256" key="2">
    <source>
        <dbReference type="SAM" id="SignalP"/>
    </source>
</evidence>
<evidence type="ECO:0000256" key="1">
    <source>
        <dbReference type="PROSITE-ProRule" id="PRU00497"/>
    </source>
</evidence>
<evidence type="ECO:0000313" key="4">
    <source>
        <dbReference type="Proteomes" id="UP000759131"/>
    </source>
</evidence>
<reference evidence="3" key="1">
    <citation type="submission" date="2020-11" db="EMBL/GenBank/DDBJ databases">
        <authorList>
            <person name="Tran Van P."/>
        </authorList>
    </citation>
    <scope>NUCLEOTIDE SEQUENCE</scope>
</reference>
<keyword evidence="4" id="KW-1185">Reference proteome</keyword>
<dbReference type="InterPro" id="IPR050468">
    <property type="entry name" value="Cuticle_Struct_Prot"/>
</dbReference>
<feature type="chain" id="PRO_5036211081" evidence="2">
    <location>
        <begin position="22"/>
        <end position="105"/>
    </location>
</feature>
<accession>A0A7R9L0T4</accession>
<gene>
    <name evidence="3" type="ORF">OSB1V03_LOCUS12193</name>
</gene>
<dbReference type="PANTHER" id="PTHR10380:SF240">
    <property type="match status" value="1"/>
</dbReference>
<feature type="non-terminal residue" evidence="3">
    <location>
        <position position="1"/>
    </location>
</feature>
<dbReference type="PANTHER" id="PTHR10380">
    <property type="entry name" value="CUTICLE PROTEIN"/>
    <property type="match status" value="1"/>
</dbReference>
<sequence length="105" mass="11812">MLPLVLALVWQLLVSGRGVLGDDYVHQPIHYHSQTDSGTYNYGYDTGLQGSHQFHQEHKDGNGVVRGRYGYTDPNGKLRLVHYRSGPKGFEIISDTESARTQQPK</sequence>
<protein>
    <submittedName>
        <fullName evidence="3">Uncharacterized protein</fullName>
    </submittedName>
</protein>
<organism evidence="3">
    <name type="scientific">Medioppia subpectinata</name>
    <dbReference type="NCBI Taxonomy" id="1979941"/>
    <lineage>
        <taxon>Eukaryota</taxon>
        <taxon>Metazoa</taxon>
        <taxon>Ecdysozoa</taxon>
        <taxon>Arthropoda</taxon>
        <taxon>Chelicerata</taxon>
        <taxon>Arachnida</taxon>
        <taxon>Acari</taxon>
        <taxon>Acariformes</taxon>
        <taxon>Sarcoptiformes</taxon>
        <taxon>Oribatida</taxon>
        <taxon>Brachypylina</taxon>
        <taxon>Oppioidea</taxon>
        <taxon>Oppiidae</taxon>
        <taxon>Medioppia</taxon>
    </lineage>
</organism>
<evidence type="ECO:0000313" key="3">
    <source>
        <dbReference type="EMBL" id="CAD7631784.1"/>
    </source>
</evidence>
<dbReference type="AlphaFoldDB" id="A0A7R9L0T4"/>
<feature type="signal peptide" evidence="2">
    <location>
        <begin position="1"/>
        <end position="21"/>
    </location>
</feature>
<dbReference type="GO" id="GO:0008010">
    <property type="term" value="F:structural constituent of chitin-based larval cuticle"/>
    <property type="evidence" value="ECO:0007669"/>
    <property type="project" value="TreeGrafter"/>
</dbReference>